<evidence type="ECO:0000313" key="2">
    <source>
        <dbReference type="Proteomes" id="UP001148838"/>
    </source>
</evidence>
<keyword evidence="2" id="KW-1185">Reference proteome</keyword>
<evidence type="ECO:0000313" key="1">
    <source>
        <dbReference type="EMBL" id="KAJ4449393.1"/>
    </source>
</evidence>
<name>A0ABQ8TSV0_PERAM</name>
<comment type="caution">
    <text evidence="1">The sequence shown here is derived from an EMBL/GenBank/DDBJ whole genome shotgun (WGS) entry which is preliminary data.</text>
</comment>
<accession>A0ABQ8TSV0</accession>
<gene>
    <name evidence="1" type="ORF">ANN_00792</name>
</gene>
<protein>
    <submittedName>
        <fullName evidence="1">Uncharacterized protein</fullName>
    </submittedName>
</protein>
<organism evidence="1 2">
    <name type="scientific">Periplaneta americana</name>
    <name type="common">American cockroach</name>
    <name type="synonym">Blatta americana</name>
    <dbReference type="NCBI Taxonomy" id="6978"/>
    <lineage>
        <taxon>Eukaryota</taxon>
        <taxon>Metazoa</taxon>
        <taxon>Ecdysozoa</taxon>
        <taxon>Arthropoda</taxon>
        <taxon>Hexapoda</taxon>
        <taxon>Insecta</taxon>
        <taxon>Pterygota</taxon>
        <taxon>Neoptera</taxon>
        <taxon>Polyneoptera</taxon>
        <taxon>Dictyoptera</taxon>
        <taxon>Blattodea</taxon>
        <taxon>Blattoidea</taxon>
        <taxon>Blattidae</taxon>
        <taxon>Blattinae</taxon>
        <taxon>Periplaneta</taxon>
    </lineage>
</organism>
<sequence length="165" mass="18681">MAGLCEGGNQPSGSLKAIWEVNILGREERRIIAVEPIAEVSFQAYPEVGRSEAFYPTQLQDKREMRPLYLVPQQLSFSPFLPTIFTSPEQDYFKCSQLKPRQLPCVALHRLLYMGPPHPLPQAQLARDLRDDILAGHILCALNRSANESNTIYPIMQVYEPLVKS</sequence>
<proteinExistence type="predicted"/>
<dbReference type="EMBL" id="JAJSOF020000003">
    <property type="protein sequence ID" value="KAJ4449393.1"/>
    <property type="molecule type" value="Genomic_DNA"/>
</dbReference>
<dbReference type="Proteomes" id="UP001148838">
    <property type="component" value="Unassembled WGS sequence"/>
</dbReference>
<reference evidence="1 2" key="1">
    <citation type="journal article" date="2022" name="Allergy">
        <title>Genome assembly and annotation of Periplaneta americana reveal a comprehensive cockroach allergen profile.</title>
        <authorList>
            <person name="Wang L."/>
            <person name="Xiong Q."/>
            <person name="Saelim N."/>
            <person name="Wang L."/>
            <person name="Nong W."/>
            <person name="Wan A.T."/>
            <person name="Shi M."/>
            <person name="Liu X."/>
            <person name="Cao Q."/>
            <person name="Hui J.H.L."/>
            <person name="Sookrung N."/>
            <person name="Leung T.F."/>
            <person name="Tungtrongchitr A."/>
            <person name="Tsui S.K.W."/>
        </authorList>
    </citation>
    <scope>NUCLEOTIDE SEQUENCE [LARGE SCALE GENOMIC DNA]</scope>
    <source>
        <strain evidence="1">PWHHKU_190912</strain>
    </source>
</reference>